<dbReference type="NCBIfam" id="TIGR04126">
    <property type="entry name" value="PGF_CTERM"/>
    <property type="match status" value="1"/>
</dbReference>
<gene>
    <name evidence="4" type="ORF">SAMN05216564_109100</name>
</gene>
<feature type="domain" description="DUF7345" evidence="3">
    <location>
        <begin position="47"/>
        <end position="170"/>
    </location>
</feature>
<evidence type="ECO:0000313" key="4">
    <source>
        <dbReference type="EMBL" id="SDY76062.1"/>
    </source>
</evidence>
<dbReference type="InterPro" id="IPR026371">
    <property type="entry name" value="PGF_CTERM"/>
</dbReference>
<reference evidence="5" key="1">
    <citation type="submission" date="2016-10" db="EMBL/GenBank/DDBJ databases">
        <authorList>
            <person name="Varghese N."/>
            <person name="Submissions S."/>
        </authorList>
    </citation>
    <scope>NUCLEOTIDE SEQUENCE [LARGE SCALE GENOMIC DNA]</scope>
    <source>
        <strain evidence="5">DC30,IBRC 10041,KCTC 4046</strain>
    </source>
</reference>
<keyword evidence="2" id="KW-0472">Membrane</keyword>
<evidence type="ECO:0000313" key="5">
    <source>
        <dbReference type="Proteomes" id="UP000199079"/>
    </source>
</evidence>
<dbReference type="GO" id="GO:0030115">
    <property type="term" value="C:S-layer"/>
    <property type="evidence" value="ECO:0007669"/>
    <property type="project" value="UniProtKB-SubCell"/>
</dbReference>
<feature type="transmembrane region" description="Helical" evidence="2">
    <location>
        <begin position="225"/>
        <end position="245"/>
    </location>
</feature>
<dbReference type="Pfam" id="PF24036">
    <property type="entry name" value="DUF7345"/>
    <property type="match status" value="1"/>
</dbReference>
<evidence type="ECO:0000256" key="2">
    <source>
        <dbReference type="SAM" id="Phobius"/>
    </source>
</evidence>
<keyword evidence="5" id="KW-1185">Reference proteome</keyword>
<dbReference type="InterPro" id="IPR006311">
    <property type="entry name" value="TAT_signal"/>
</dbReference>
<evidence type="ECO:0000256" key="1">
    <source>
        <dbReference type="ARBA" id="ARBA00022729"/>
    </source>
</evidence>
<keyword evidence="1" id="KW-0732">Signal</keyword>
<name>A0A1H3MHA1_9EURY</name>
<dbReference type="EMBL" id="FNPC01000009">
    <property type="protein sequence ID" value="SDY76062.1"/>
    <property type="molecule type" value="Genomic_DNA"/>
</dbReference>
<organism evidence="4 5">
    <name type="scientific">Halopenitus persicus</name>
    <dbReference type="NCBI Taxonomy" id="1048396"/>
    <lineage>
        <taxon>Archaea</taxon>
        <taxon>Methanobacteriati</taxon>
        <taxon>Methanobacteriota</taxon>
        <taxon>Stenosarchaea group</taxon>
        <taxon>Halobacteria</taxon>
        <taxon>Halobacteriales</taxon>
        <taxon>Haloferacaceae</taxon>
        <taxon>Halopenitus</taxon>
    </lineage>
</organism>
<accession>A0A1H3MHA1</accession>
<dbReference type="PROSITE" id="PS51318">
    <property type="entry name" value="TAT"/>
    <property type="match status" value="1"/>
</dbReference>
<keyword evidence="2" id="KW-0812">Transmembrane</keyword>
<sequence>MSSPAGSRSRRRLLAGGLTVLVVCSLFVGATGSVAATSHSDDEPAFTVALEDDGDATVTVRLTYDLEADDERAAFEDLRNDSTARTDLRDRFASRMRSVANETATNVDREMAIDDGSVDLTTVDDTGVVELSVHWTDLATTTDGSIVLAEPFASGFTPDRQFVVVPPEGYSTTAATPAPTAVEDGTHVWEPGTSLDGFEMVLSPDDGPGATGSATADAGATSDSAPGFGVGTAIAALLSAAIVFGRRS</sequence>
<dbReference type="GO" id="GO:0005886">
    <property type="term" value="C:plasma membrane"/>
    <property type="evidence" value="ECO:0007669"/>
    <property type="project" value="UniProtKB-SubCell"/>
</dbReference>
<evidence type="ECO:0000259" key="3">
    <source>
        <dbReference type="Pfam" id="PF24036"/>
    </source>
</evidence>
<dbReference type="AlphaFoldDB" id="A0A1H3MHA1"/>
<protein>
    <submittedName>
        <fullName evidence="4">PGF-CTERM protein</fullName>
    </submittedName>
</protein>
<keyword evidence="2" id="KW-1133">Transmembrane helix</keyword>
<proteinExistence type="predicted"/>
<dbReference type="Proteomes" id="UP000199079">
    <property type="component" value="Unassembled WGS sequence"/>
</dbReference>
<dbReference type="InterPro" id="IPR055769">
    <property type="entry name" value="DUF7345"/>
</dbReference>